<accession>A0ABU4HP85</accession>
<protein>
    <recommendedName>
        <fullName evidence="3">Ribbon-helix-helix protein CopG domain-containing protein</fullName>
    </recommendedName>
</protein>
<evidence type="ECO:0008006" key="3">
    <source>
        <dbReference type="Google" id="ProtNLM"/>
    </source>
</evidence>
<name>A0ABU4HP85_9ACTN</name>
<dbReference type="RefSeq" id="WP_318597441.1">
    <property type="nucleotide sequence ID" value="NZ_JAWSTH010000027.1"/>
</dbReference>
<organism evidence="1 2">
    <name type="scientific">Conexibacter stalactiti</name>
    <dbReference type="NCBI Taxonomy" id="1940611"/>
    <lineage>
        <taxon>Bacteria</taxon>
        <taxon>Bacillati</taxon>
        <taxon>Actinomycetota</taxon>
        <taxon>Thermoleophilia</taxon>
        <taxon>Solirubrobacterales</taxon>
        <taxon>Conexibacteraceae</taxon>
        <taxon>Conexibacter</taxon>
    </lineage>
</organism>
<reference evidence="2" key="1">
    <citation type="submission" date="2023-07" db="EMBL/GenBank/DDBJ databases">
        <title>Conexibacter stalactiti sp. nov., isolated from stalactites in a lava cave and emended description of the genus Conexibacter.</title>
        <authorList>
            <person name="Lee S.D."/>
        </authorList>
    </citation>
    <scope>NUCLEOTIDE SEQUENCE [LARGE SCALE GENOMIC DNA]</scope>
    <source>
        <strain evidence="2">KCTC 39840</strain>
    </source>
</reference>
<sequence>MTAAGRRPRRVAITLKPSERDALAALAHRAREPEATTAARLLRAALIDHGAALDAAVRQRNAPPAVAEADAGSGAAWLPPSRRAVAIEALRDRYPHELKHLRGDPLADTHIAEQAAALSLWREQIDNGNHADPRMELAFSHELRTFANWLQTNARRHR</sequence>
<evidence type="ECO:0000313" key="1">
    <source>
        <dbReference type="EMBL" id="MDW5595106.1"/>
    </source>
</evidence>
<proteinExistence type="predicted"/>
<gene>
    <name evidence="1" type="ORF">R7226_12205</name>
</gene>
<dbReference type="Proteomes" id="UP001284601">
    <property type="component" value="Unassembled WGS sequence"/>
</dbReference>
<dbReference type="EMBL" id="JAWSTH010000027">
    <property type="protein sequence ID" value="MDW5595106.1"/>
    <property type="molecule type" value="Genomic_DNA"/>
</dbReference>
<evidence type="ECO:0000313" key="2">
    <source>
        <dbReference type="Proteomes" id="UP001284601"/>
    </source>
</evidence>
<comment type="caution">
    <text evidence="1">The sequence shown here is derived from an EMBL/GenBank/DDBJ whole genome shotgun (WGS) entry which is preliminary data.</text>
</comment>
<keyword evidence="2" id="KW-1185">Reference proteome</keyword>